<name>A0ABS1DTN0_RUBGE</name>
<gene>
    <name evidence="1" type="ORF">CKO43_07975</name>
</gene>
<comment type="caution">
    <text evidence="1">The sequence shown here is derived from an EMBL/GenBank/DDBJ whole genome shotgun (WGS) entry which is preliminary data.</text>
</comment>
<protein>
    <submittedName>
        <fullName evidence="1">Uncharacterized protein</fullName>
    </submittedName>
</protein>
<sequence>MKPVEPRRKTVEIVLIALLLALVTNPELRAFLLLAEAAGLELLVFSAWVYGRHQWLPTVHLAASHTGRLLGAALPRREWAMPVFYAYPAACAAGWSQRHQA</sequence>
<organism evidence="1 2">
    <name type="scientific">Rubrivivax gelatinosus</name>
    <name type="common">Rhodocyclus gelatinosus</name>
    <name type="synonym">Rhodopseudomonas gelatinosa</name>
    <dbReference type="NCBI Taxonomy" id="28068"/>
    <lineage>
        <taxon>Bacteria</taxon>
        <taxon>Pseudomonadati</taxon>
        <taxon>Pseudomonadota</taxon>
        <taxon>Betaproteobacteria</taxon>
        <taxon>Burkholderiales</taxon>
        <taxon>Sphaerotilaceae</taxon>
        <taxon>Rubrivivax</taxon>
    </lineage>
</organism>
<dbReference type="EMBL" id="NRRU01000023">
    <property type="protein sequence ID" value="MBK1712714.1"/>
    <property type="molecule type" value="Genomic_DNA"/>
</dbReference>
<evidence type="ECO:0000313" key="2">
    <source>
        <dbReference type="Proteomes" id="UP001041814"/>
    </source>
</evidence>
<evidence type="ECO:0000313" key="1">
    <source>
        <dbReference type="EMBL" id="MBK1712714.1"/>
    </source>
</evidence>
<reference evidence="1" key="2">
    <citation type="journal article" date="2020" name="Microorganisms">
        <title>Osmotic Adaptation and Compatible Solute Biosynthesis of Phototrophic Bacteria as Revealed from Genome Analyses.</title>
        <authorList>
            <person name="Imhoff J.F."/>
            <person name="Rahn T."/>
            <person name="Kunzel S."/>
            <person name="Keller A."/>
            <person name="Neulinger S.C."/>
        </authorList>
    </citation>
    <scope>NUCLEOTIDE SEQUENCE</scope>
    <source>
        <strain evidence="1">IM 151</strain>
    </source>
</reference>
<dbReference type="Proteomes" id="UP001041814">
    <property type="component" value="Unassembled WGS sequence"/>
</dbReference>
<keyword evidence="2" id="KW-1185">Reference proteome</keyword>
<reference evidence="1" key="1">
    <citation type="submission" date="2017-08" db="EMBL/GenBank/DDBJ databases">
        <authorList>
            <person name="Imhoff J.F."/>
            <person name="Rahn T."/>
            <person name="Kuenzel S."/>
            <person name="Neulinger S.C."/>
        </authorList>
    </citation>
    <scope>NUCLEOTIDE SEQUENCE</scope>
    <source>
        <strain evidence="1">IM 151</strain>
    </source>
</reference>
<proteinExistence type="predicted"/>
<accession>A0ABS1DTN0</accession>
<dbReference type="RefSeq" id="WP_200227564.1">
    <property type="nucleotide sequence ID" value="NZ_NRRT01000011.1"/>
</dbReference>